<dbReference type="Proteomes" id="UP000254259">
    <property type="component" value="Plasmid CBM2636p"/>
</dbReference>
<name>A0A375HT73_9BURK</name>
<organism evidence="1 4">
    <name type="scientific">Cupriavidus taiwanensis</name>
    <dbReference type="NCBI Taxonomy" id="164546"/>
    <lineage>
        <taxon>Bacteria</taxon>
        <taxon>Pseudomonadati</taxon>
        <taxon>Pseudomonadota</taxon>
        <taxon>Betaproteobacteria</taxon>
        <taxon>Burkholderiales</taxon>
        <taxon>Burkholderiaceae</taxon>
        <taxon>Cupriavidus</taxon>
    </lineage>
</organism>
<evidence type="ECO:0000313" key="4">
    <source>
        <dbReference type="Proteomes" id="UP000257016"/>
    </source>
</evidence>
<geneLocation type="plasmid" evidence="3">
    <name>cbm2636p</name>
</geneLocation>
<keyword evidence="2" id="KW-0614">Plasmid</keyword>
<protein>
    <submittedName>
        <fullName evidence="1">Uncharacterized protein</fullName>
    </submittedName>
</protein>
<evidence type="ECO:0000313" key="1">
    <source>
        <dbReference type="EMBL" id="SOY78198.1"/>
    </source>
</evidence>
<evidence type="ECO:0000313" key="3">
    <source>
        <dbReference type="Proteomes" id="UP000254259"/>
    </source>
</evidence>
<sequence>MPPTMTRLVVAEILALRVRSKVEKSTQQTDIRLPAIQAILQRIASTGHWEPEQVLPLGPTIAKHVCRTSRRRRI</sequence>
<proteinExistence type="predicted"/>
<dbReference type="EMBL" id="OFSN01000064">
    <property type="protein sequence ID" value="SOY78198.1"/>
    <property type="molecule type" value="Genomic_DNA"/>
</dbReference>
<reference evidence="3 4" key="1">
    <citation type="submission" date="2018-01" db="EMBL/GenBank/DDBJ databases">
        <authorList>
            <person name="Clerissi C."/>
        </authorList>
    </citation>
    <scope>NUCLEOTIDE SEQUENCE [LARGE SCALE GENOMIC DNA]</scope>
    <source>
        <strain evidence="1">Cupriavidus taiwanensis LMG 19430</strain>
        <strain evidence="2">Cupriavidus taiwanensis SWF 66322</strain>
        <plasmid evidence="4">cbm2586_p</plasmid>
        <plasmid evidence="2">CBM2636p</plasmid>
        <plasmid evidence="3">cbm2636p</plasmid>
    </source>
</reference>
<accession>A0A375HT73</accession>
<gene>
    <name evidence="1" type="ORF">CBM2586_P70014</name>
    <name evidence="2" type="ORF">CBM2636_P10101</name>
</gene>
<geneLocation type="plasmid" evidence="2">
    <name>CBM2636p</name>
</geneLocation>
<dbReference type="AlphaFoldDB" id="A0A375HT73"/>
<evidence type="ECO:0000313" key="2">
    <source>
        <dbReference type="EMBL" id="SPD69190.1"/>
    </source>
</evidence>
<geneLocation type="plasmid" evidence="4">
    <name>cbm2586_p</name>
</geneLocation>
<dbReference type="Proteomes" id="UP000257016">
    <property type="component" value="Unassembled WGS sequence"/>
</dbReference>
<dbReference type="EMBL" id="LT984815">
    <property type="protein sequence ID" value="SPD69190.1"/>
    <property type="molecule type" value="Genomic_DNA"/>
</dbReference>